<proteinExistence type="evidence at protein level"/>
<dbReference type="PDB" id="7S5O">
    <property type="method" value="X-ray"/>
    <property type="resolution" value="1.80 A"/>
    <property type="chains" value="A/B/C=22-174"/>
</dbReference>
<dbReference type="SMR" id="Q82W71"/>
<dbReference type="KEGG" id="neu:NE0824"/>
<reference evidence="3 4" key="1">
    <citation type="journal article" date="2003" name="J. Bacteriol.">
        <title>Complete genome sequence of the ammonia-oxidizing bacterium and obligate chemolithoautotroph Nitrosomonas europaea.</title>
        <authorList>
            <person name="Chain P."/>
            <person name="Lamerdin J."/>
            <person name="Larimer F."/>
            <person name="Regala W."/>
            <person name="Land M."/>
            <person name="Hauser L."/>
            <person name="Hooper A."/>
            <person name="Klotz M."/>
            <person name="Norton J."/>
            <person name="Sayavedra-Soto L."/>
            <person name="Arciero D."/>
            <person name="Hommes N."/>
            <person name="Whittaker M."/>
            <person name="Arp D."/>
        </authorList>
    </citation>
    <scope>NUCLEOTIDE SEQUENCE [LARGE SCALE GENOMIC DNA]</scope>
    <source>
        <strain evidence="4">ATCC 19718 / CIP 103999 / KCTC 2705 / NBRC 14298</strain>
    </source>
</reference>
<dbReference type="GeneID" id="87104015"/>
<keyword evidence="1" id="KW-0732">Signal</keyword>
<feature type="signal peptide" evidence="1">
    <location>
        <begin position="1"/>
        <end position="21"/>
    </location>
</feature>
<feature type="binding site" evidence="5">
    <location>
        <position position="162"/>
    </location>
    <ligand>
        <name>heme c</name>
        <dbReference type="ChEBI" id="CHEBI:61717"/>
    </ligand>
</feature>
<dbReference type="STRING" id="228410.NE0824"/>
<feature type="binding site" evidence="5">
    <location>
        <position position="151"/>
    </location>
    <ligand>
        <name>heme c</name>
        <dbReference type="ChEBI" id="CHEBI:61717"/>
        <note>covalent</note>
    </ligand>
</feature>
<accession>Q82W71</accession>
<keyword evidence="5" id="KW-0479">Metal-binding</keyword>
<dbReference type="EMBL" id="AL954747">
    <property type="protein sequence ID" value="CAD84735.1"/>
    <property type="molecule type" value="Genomic_DNA"/>
</dbReference>
<evidence type="ECO:0000313" key="4">
    <source>
        <dbReference type="Proteomes" id="UP000001416"/>
    </source>
</evidence>
<keyword evidence="5" id="KW-0349">Heme</keyword>
<keyword evidence="4" id="KW-1185">Reference proteome</keyword>
<dbReference type="Gene3D" id="3.50.70.20">
    <property type="entry name" value="Cytochrome P460"/>
    <property type="match status" value="1"/>
</dbReference>
<gene>
    <name evidence="3" type="ordered locus">NE0824</name>
</gene>
<dbReference type="RefSeq" id="WP_011111435.1">
    <property type="nucleotide sequence ID" value="NC_004757.1"/>
</dbReference>
<dbReference type="InterPro" id="IPR032033">
    <property type="entry name" value="Cytochrome_P460"/>
</dbReference>
<organism evidence="3 4">
    <name type="scientific">Nitrosomonas europaea (strain ATCC 19718 / CIP 103999 / KCTC 2705 / NBRC 14298)</name>
    <dbReference type="NCBI Taxonomy" id="228410"/>
    <lineage>
        <taxon>Bacteria</taxon>
        <taxon>Pseudomonadati</taxon>
        <taxon>Pseudomonadota</taxon>
        <taxon>Betaproteobacteria</taxon>
        <taxon>Nitrosomonadales</taxon>
        <taxon>Nitrosomonadaceae</taxon>
        <taxon>Nitrosomonas</taxon>
    </lineage>
</organism>
<name>Q82W71_NITEU</name>
<evidence type="ECO:0000259" key="2">
    <source>
        <dbReference type="Pfam" id="PF16694"/>
    </source>
</evidence>
<dbReference type="OrthoDB" id="511546at2"/>
<feature type="binding site" evidence="5">
    <location>
        <position position="47"/>
    </location>
    <ligand>
        <name>heme c</name>
        <dbReference type="ChEBI" id="CHEBI:61717"/>
    </ligand>
</feature>
<feature type="binding site" evidence="5">
    <location>
        <position position="148"/>
    </location>
    <ligand>
        <name>heme c</name>
        <dbReference type="ChEBI" id="CHEBI:61717"/>
        <note>covalent</note>
    </ligand>
</feature>
<feature type="binding site" evidence="5">
    <location>
        <position position="163"/>
    </location>
    <ligand>
        <name>heme c</name>
        <dbReference type="ChEBI" id="CHEBI:61717"/>
    </ligand>
</feature>
<dbReference type="Pfam" id="PF16694">
    <property type="entry name" value="Cytochrome_P460"/>
    <property type="match status" value="1"/>
</dbReference>
<dbReference type="HOGENOM" id="CLU_126443_0_0_4"/>
<keyword evidence="5" id="KW-0002">3D-structure</keyword>
<evidence type="ECO:0007829" key="5">
    <source>
        <dbReference type="PDB" id="7S5O"/>
    </source>
</evidence>
<evidence type="ECO:0000256" key="1">
    <source>
        <dbReference type="SAM" id="SignalP"/>
    </source>
</evidence>
<feature type="binding site" evidence="5">
    <location>
        <position position="46"/>
    </location>
    <ligand>
        <name>heme c</name>
        <dbReference type="ChEBI" id="CHEBI:61717"/>
    </ligand>
</feature>
<feature type="chain" id="PRO_5004297211" description="Cytochrome P460 domain-containing protein" evidence="1">
    <location>
        <begin position="22"/>
        <end position="174"/>
    </location>
</feature>
<dbReference type="GO" id="GO:0046872">
    <property type="term" value="F:metal ion binding"/>
    <property type="evidence" value="ECO:0007669"/>
    <property type="project" value="UniProtKB-KW"/>
</dbReference>
<dbReference type="InterPro" id="IPR038142">
    <property type="entry name" value="Cytochrome_P460_sp"/>
</dbReference>
<reference evidence="5" key="2">
    <citation type="journal article" date="2022" name="Biochemistry">
        <title>Structural Characterization of Cytochrome c'beta-Met from an Ammonia-Oxidizing Bacterium.</title>
        <authorList>
            <person name="Abendroth J."/>
            <person name="Buchko G.W."/>
            <person name="Liew F.N."/>
            <person name="Nguyen J.N."/>
            <person name="Kim H.J."/>
        </authorList>
    </citation>
    <scope>X-RAY CRYSTALLOGRAPHY (1.80 ANGSTROMS) OF 22-174 IN COMPLEX WITH HEME C</scope>
</reference>
<evidence type="ECO:0000313" key="3">
    <source>
        <dbReference type="EMBL" id="CAD84735.1"/>
    </source>
</evidence>
<dbReference type="CDD" id="cd20716">
    <property type="entry name" value="cyt_P460_fam"/>
    <property type="match status" value="1"/>
</dbReference>
<dbReference type="eggNOG" id="ENOG50337YY">
    <property type="taxonomic scope" value="Bacteria"/>
</dbReference>
<dbReference type="AlphaFoldDB" id="Q82W71"/>
<protein>
    <recommendedName>
        <fullName evidence="2">Cytochrome P460 domain-containing protein</fullName>
    </recommendedName>
</protein>
<feature type="binding site" evidence="5">
    <location>
        <position position="152"/>
    </location>
    <ligand>
        <name>heme c</name>
        <dbReference type="ChEBI" id="CHEBI:61717"/>
        <note>axial binding residue</note>
    </ligand>
    <ligandPart>
        <name>Fe</name>
        <dbReference type="ChEBI" id="CHEBI:18248"/>
    </ligandPart>
</feature>
<sequence>MKSSFGLSALVGLTLSLHAYAGGNPEFVKFPEKYEQIFTHYDTANRANQTQLAKFYANEIAAESYKKGEEAAPGSIVIMEIYAPKKDAEGKIQSGEDGLFVIDKLAAIAVMEKRNDWGSAFKADDRSGNWGFALYDPEGKAKDNDLTCAQCHNPLQKQDNLFSFQKLVDYVKAH</sequence>
<keyword evidence="5" id="KW-0408">Iron</keyword>
<feature type="domain" description="Cytochrome P460" evidence="2">
    <location>
        <begin position="31"/>
        <end position="163"/>
    </location>
</feature>
<dbReference type="Proteomes" id="UP000001416">
    <property type="component" value="Chromosome"/>
</dbReference>